<evidence type="ECO:0000313" key="1">
    <source>
        <dbReference type="EMBL" id="KAH9750540.1"/>
    </source>
</evidence>
<keyword evidence="2" id="KW-1185">Reference proteome</keyword>
<evidence type="ECO:0000313" key="2">
    <source>
        <dbReference type="Proteomes" id="UP000829398"/>
    </source>
</evidence>
<reference evidence="2" key="1">
    <citation type="journal article" date="2023" name="Hortic. Res.">
        <title>A chromosome-level phased genome enabling allele-level studies in sweet orange: a case study on citrus Huanglongbing tolerance.</title>
        <authorList>
            <person name="Wu B."/>
            <person name="Yu Q."/>
            <person name="Deng Z."/>
            <person name="Duan Y."/>
            <person name="Luo F."/>
            <person name="Gmitter F. Jr."/>
        </authorList>
    </citation>
    <scope>NUCLEOTIDE SEQUENCE [LARGE SCALE GENOMIC DNA]</scope>
    <source>
        <strain evidence="2">cv. Valencia</strain>
    </source>
</reference>
<dbReference type="EMBL" id="CM039174">
    <property type="protein sequence ID" value="KAH9750540.1"/>
    <property type="molecule type" value="Genomic_DNA"/>
</dbReference>
<organism evidence="1 2">
    <name type="scientific">Citrus sinensis</name>
    <name type="common">Sweet orange</name>
    <name type="synonym">Citrus aurantium var. sinensis</name>
    <dbReference type="NCBI Taxonomy" id="2711"/>
    <lineage>
        <taxon>Eukaryota</taxon>
        <taxon>Viridiplantae</taxon>
        <taxon>Streptophyta</taxon>
        <taxon>Embryophyta</taxon>
        <taxon>Tracheophyta</taxon>
        <taxon>Spermatophyta</taxon>
        <taxon>Magnoliopsida</taxon>
        <taxon>eudicotyledons</taxon>
        <taxon>Gunneridae</taxon>
        <taxon>Pentapetalae</taxon>
        <taxon>rosids</taxon>
        <taxon>malvids</taxon>
        <taxon>Sapindales</taxon>
        <taxon>Rutaceae</taxon>
        <taxon>Aurantioideae</taxon>
        <taxon>Citrus</taxon>
    </lineage>
</organism>
<protein>
    <submittedName>
        <fullName evidence="1">Lysine ketoglutarate reductase trans-splicing-like protein</fullName>
    </submittedName>
</protein>
<accession>A0ACB8K822</accession>
<proteinExistence type="predicted"/>
<dbReference type="Proteomes" id="UP000829398">
    <property type="component" value="Chromosome 5"/>
</dbReference>
<gene>
    <name evidence="1" type="ORF">KPL71_013915</name>
</gene>
<comment type="caution">
    <text evidence="1">The sequence shown here is derived from an EMBL/GenBank/DDBJ whole genome shotgun (WGS) entry which is preliminary data.</text>
</comment>
<name>A0ACB8K822_CITSI</name>
<sequence>MKPSTLQSWKPRINLPCTSDDEQTRTETATTETQQLEGRKLAQGWLQSTGAHERKFTQGLPRAESLPEGIVSKTSNLEIWPLWSSPSKLFPSKDFVVMLFYYYGVVDERKDLVWADRAIHVSAANQTKCYFSLIRITVFLDTRGRVYVHGYLSIVKDEGLEISQPALDPFKSEVHHLITARRRNSKAHRRIYKFKASGRCDDYSTAPPCIGQTLGRNDGACVFKGCLEMCLNDLIHTCGLDVQLRYCAQVIFCKSCHFNCSFSLLCQ</sequence>